<name>A0A250AYM8_9GAMM</name>
<feature type="region of interest" description="Disordered" evidence="1">
    <location>
        <begin position="22"/>
        <end position="55"/>
    </location>
</feature>
<dbReference type="AlphaFoldDB" id="A0A250AYM8"/>
<dbReference type="Pfam" id="PF07769">
    <property type="entry name" value="PsiF_repeat"/>
    <property type="match status" value="2"/>
</dbReference>
<feature type="compositionally biased region" description="Polar residues" evidence="1">
    <location>
        <begin position="30"/>
        <end position="48"/>
    </location>
</feature>
<organism evidence="3 4">
    <name type="scientific">Gibbsiella quercinecans</name>
    <dbReference type="NCBI Taxonomy" id="929813"/>
    <lineage>
        <taxon>Bacteria</taxon>
        <taxon>Pseudomonadati</taxon>
        <taxon>Pseudomonadota</taxon>
        <taxon>Gammaproteobacteria</taxon>
        <taxon>Enterobacterales</taxon>
        <taxon>Yersiniaceae</taxon>
        <taxon>Gibbsiella</taxon>
    </lineage>
</organism>
<dbReference type="RefSeq" id="WP_095845407.1">
    <property type="nucleotide sequence ID" value="NZ_CP014136.1"/>
</dbReference>
<evidence type="ECO:0000256" key="1">
    <source>
        <dbReference type="SAM" id="MobiDB-lite"/>
    </source>
</evidence>
<dbReference type="OrthoDB" id="8001925at2"/>
<proteinExistence type="predicted"/>
<feature type="chain" id="PRO_5012964826" evidence="2">
    <location>
        <begin position="22"/>
        <end position="113"/>
    </location>
</feature>
<evidence type="ECO:0000313" key="3">
    <source>
        <dbReference type="EMBL" id="ATA18802.1"/>
    </source>
</evidence>
<dbReference type="KEGG" id="gqu:AWC35_05270"/>
<dbReference type="InterPro" id="IPR011690">
    <property type="entry name" value="P_starv_induced_PsiF"/>
</dbReference>
<feature type="signal peptide" evidence="2">
    <location>
        <begin position="1"/>
        <end position="21"/>
    </location>
</feature>
<dbReference type="EMBL" id="CP014136">
    <property type="protein sequence ID" value="ATA18802.1"/>
    <property type="molecule type" value="Genomic_DNA"/>
</dbReference>
<sequence>MRLITALPLLAGLMLSSNLMAAEHPAKTPSPAQAAQQQRMTDCNQQASGKALKGADRSTFMSTCLKSEGHQTAEKHLTPQQQKMKSCNAEAAKKDLKGEARKTFMGHCLKKAA</sequence>
<accession>A0A250AYM8</accession>
<keyword evidence="2" id="KW-0732">Signal</keyword>
<dbReference type="Proteomes" id="UP000217182">
    <property type="component" value="Chromosome"/>
</dbReference>
<keyword evidence="4" id="KW-1185">Reference proteome</keyword>
<evidence type="ECO:0000313" key="4">
    <source>
        <dbReference type="Proteomes" id="UP000217182"/>
    </source>
</evidence>
<evidence type="ECO:0000256" key="2">
    <source>
        <dbReference type="SAM" id="SignalP"/>
    </source>
</evidence>
<reference evidence="3 4" key="1">
    <citation type="submission" date="2016-01" db="EMBL/GenBank/DDBJ databases">
        <authorList>
            <person name="Oliw E.H."/>
        </authorList>
    </citation>
    <scope>NUCLEOTIDE SEQUENCE [LARGE SCALE GENOMIC DNA]</scope>
    <source>
        <strain evidence="3 4">FRB97</strain>
    </source>
</reference>
<gene>
    <name evidence="3" type="ORF">AWC35_05270</name>
</gene>
<protein>
    <submittedName>
        <fullName evidence="3">Phosphate-starvation-inducible protein PsiF</fullName>
    </submittedName>
</protein>